<dbReference type="PANTHER" id="PTHR46225">
    <property type="entry name" value="C3H4 TYPE ZINC FINGER PROTEIN"/>
    <property type="match status" value="1"/>
</dbReference>
<feature type="compositionally biased region" description="Polar residues" evidence="2">
    <location>
        <begin position="14"/>
        <end position="35"/>
    </location>
</feature>
<evidence type="ECO:0000313" key="5">
    <source>
        <dbReference type="EMBL" id="KMZ70712.1"/>
    </source>
</evidence>
<feature type="transmembrane region" description="Helical" evidence="3">
    <location>
        <begin position="206"/>
        <end position="231"/>
    </location>
</feature>
<keyword evidence="1" id="KW-0863">Zinc-finger</keyword>
<feature type="transmembrane region" description="Helical" evidence="3">
    <location>
        <begin position="82"/>
        <end position="104"/>
    </location>
</feature>
<keyword evidence="6" id="KW-1185">Reference proteome</keyword>
<dbReference type="EMBL" id="LFYR01000714">
    <property type="protein sequence ID" value="KMZ70712.1"/>
    <property type="molecule type" value="Genomic_DNA"/>
</dbReference>
<name>A0A0K9PR75_ZOSMR</name>
<evidence type="ECO:0000256" key="3">
    <source>
        <dbReference type="SAM" id="Phobius"/>
    </source>
</evidence>
<keyword evidence="3" id="KW-0812">Transmembrane</keyword>
<keyword evidence="3" id="KW-0472">Membrane</keyword>
<proteinExistence type="predicted"/>
<evidence type="ECO:0000256" key="1">
    <source>
        <dbReference type="PROSITE-ProRule" id="PRU00175"/>
    </source>
</evidence>
<gene>
    <name evidence="5" type="ORF">ZOSMA_195G00080</name>
</gene>
<reference evidence="6" key="1">
    <citation type="journal article" date="2016" name="Nature">
        <title>The genome of the seagrass Zostera marina reveals angiosperm adaptation to the sea.</title>
        <authorList>
            <person name="Olsen J.L."/>
            <person name="Rouze P."/>
            <person name="Verhelst B."/>
            <person name="Lin Y.-C."/>
            <person name="Bayer T."/>
            <person name="Collen J."/>
            <person name="Dattolo E."/>
            <person name="De Paoli E."/>
            <person name="Dittami S."/>
            <person name="Maumus F."/>
            <person name="Michel G."/>
            <person name="Kersting A."/>
            <person name="Lauritano C."/>
            <person name="Lohaus R."/>
            <person name="Toepel M."/>
            <person name="Tonon T."/>
            <person name="Vanneste K."/>
            <person name="Amirebrahimi M."/>
            <person name="Brakel J."/>
            <person name="Bostroem C."/>
            <person name="Chovatia M."/>
            <person name="Grimwood J."/>
            <person name="Jenkins J.W."/>
            <person name="Jueterbock A."/>
            <person name="Mraz A."/>
            <person name="Stam W.T."/>
            <person name="Tice H."/>
            <person name="Bornberg-Bauer E."/>
            <person name="Green P.J."/>
            <person name="Pearson G.A."/>
            <person name="Procaccini G."/>
            <person name="Duarte C.M."/>
            <person name="Schmutz J."/>
            <person name="Reusch T.B.H."/>
            <person name="Van de Peer Y."/>
        </authorList>
    </citation>
    <scope>NUCLEOTIDE SEQUENCE [LARGE SCALE GENOMIC DNA]</scope>
    <source>
        <strain evidence="6">cv. Finnish</strain>
    </source>
</reference>
<protein>
    <recommendedName>
        <fullName evidence="4">RING-type domain-containing protein</fullName>
    </recommendedName>
</protein>
<dbReference type="Gene3D" id="3.30.40.10">
    <property type="entry name" value="Zinc/RING finger domain, C3HC4 (zinc finger)"/>
    <property type="match status" value="1"/>
</dbReference>
<sequence length="325" mass="37781">MINSHHNIALPRSSRATSSDDPTSPSRENQVEQQAHTPPISILVRMAIRVSRTRWFSFSRRVFQYQNGARSDLRSNPFNSGFWIALEFLILVIQTIAIMTTFVMSKKENPVWPLRVWISGYNIGNMATLPILYWRFRHTYANHHHISDVEWQRTTAESSSYMMNRCRTGLELFFALWFVMGNVWVFDSRFGAFQNSPKLYILCVSLLVWNAVVYSFPFLLFLLLCCLVPFVSSAFGYNMNMGSVERSASDDQISSLPHWKFKEAEVKMHLIDENSPQECCICLTKYVNEEEVKKLPCSHLFHLKCVDQWLRIISCCPLCKHELAK</sequence>
<dbReference type="STRING" id="29655.A0A0K9PR75"/>
<dbReference type="PANTHER" id="PTHR46225:SF1">
    <property type="entry name" value="RING_U-BOX SUPERFAMILY PROTEIN"/>
    <property type="match status" value="1"/>
</dbReference>
<dbReference type="SUPFAM" id="SSF57850">
    <property type="entry name" value="RING/U-box"/>
    <property type="match status" value="1"/>
</dbReference>
<keyword evidence="3" id="KW-1133">Transmembrane helix</keyword>
<feature type="transmembrane region" description="Helical" evidence="3">
    <location>
        <begin position="168"/>
        <end position="186"/>
    </location>
</feature>
<dbReference type="GO" id="GO:0008270">
    <property type="term" value="F:zinc ion binding"/>
    <property type="evidence" value="ECO:0007669"/>
    <property type="project" value="UniProtKB-KW"/>
</dbReference>
<evidence type="ECO:0000256" key="2">
    <source>
        <dbReference type="SAM" id="MobiDB-lite"/>
    </source>
</evidence>
<dbReference type="AlphaFoldDB" id="A0A0K9PR75"/>
<comment type="caution">
    <text evidence="5">The sequence shown here is derived from an EMBL/GenBank/DDBJ whole genome shotgun (WGS) entry which is preliminary data.</text>
</comment>
<dbReference type="InterPro" id="IPR013083">
    <property type="entry name" value="Znf_RING/FYVE/PHD"/>
</dbReference>
<feature type="region of interest" description="Disordered" evidence="2">
    <location>
        <begin position="1"/>
        <end position="35"/>
    </location>
</feature>
<organism evidence="5 6">
    <name type="scientific">Zostera marina</name>
    <name type="common">Eelgrass</name>
    <dbReference type="NCBI Taxonomy" id="29655"/>
    <lineage>
        <taxon>Eukaryota</taxon>
        <taxon>Viridiplantae</taxon>
        <taxon>Streptophyta</taxon>
        <taxon>Embryophyta</taxon>
        <taxon>Tracheophyta</taxon>
        <taxon>Spermatophyta</taxon>
        <taxon>Magnoliopsida</taxon>
        <taxon>Liliopsida</taxon>
        <taxon>Zosteraceae</taxon>
        <taxon>Zostera</taxon>
    </lineage>
</organism>
<accession>A0A0K9PR75</accession>
<dbReference type="Pfam" id="PF13639">
    <property type="entry name" value="zf-RING_2"/>
    <property type="match status" value="1"/>
</dbReference>
<keyword evidence="1" id="KW-0479">Metal-binding</keyword>
<dbReference type="PROSITE" id="PS50089">
    <property type="entry name" value="ZF_RING_2"/>
    <property type="match status" value="1"/>
</dbReference>
<feature type="transmembrane region" description="Helical" evidence="3">
    <location>
        <begin position="116"/>
        <end position="134"/>
    </location>
</feature>
<feature type="domain" description="RING-type" evidence="4">
    <location>
        <begin position="279"/>
        <end position="320"/>
    </location>
</feature>
<evidence type="ECO:0000259" key="4">
    <source>
        <dbReference type="PROSITE" id="PS50089"/>
    </source>
</evidence>
<dbReference type="InterPro" id="IPR001841">
    <property type="entry name" value="Znf_RING"/>
</dbReference>
<dbReference type="OMA" id="NMGSVER"/>
<dbReference type="OrthoDB" id="8062037at2759"/>
<evidence type="ECO:0000313" key="6">
    <source>
        <dbReference type="Proteomes" id="UP000036987"/>
    </source>
</evidence>
<dbReference type="SMART" id="SM00184">
    <property type="entry name" value="RING"/>
    <property type="match status" value="1"/>
</dbReference>
<dbReference type="Proteomes" id="UP000036987">
    <property type="component" value="Unassembled WGS sequence"/>
</dbReference>
<keyword evidence="1" id="KW-0862">Zinc</keyword>